<dbReference type="Gene3D" id="1.25.40.10">
    <property type="entry name" value="Tetratricopeptide repeat domain"/>
    <property type="match status" value="3"/>
</dbReference>
<feature type="non-terminal residue" evidence="3">
    <location>
        <position position="438"/>
    </location>
</feature>
<dbReference type="GO" id="GO:0005739">
    <property type="term" value="C:mitochondrion"/>
    <property type="evidence" value="ECO:0000318"/>
    <property type="project" value="GO_Central"/>
</dbReference>
<evidence type="ECO:0000256" key="2">
    <source>
        <dbReference type="PROSITE-ProRule" id="PRU00708"/>
    </source>
</evidence>
<proteinExistence type="predicted"/>
<evidence type="ECO:0000313" key="3">
    <source>
        <dbReference type="EMBL" id="EYU19813.1"/>
    </source>
</evidence>
<sequence>MTMKPLVVLTQKISQLSLRGQIADARKIFDQMSVRDSVSWNVMTRCYIENNLIDDARELFDEMPERTSVSWSTMIMGYAKAGKTHIAHKLFVVMPDKDVVSWTAMVTALFHASRVDDAWRLFTQMPFPNAVSWSSVVSGFQQQGFANQSFHAFKEMLCTGIQPNSHSFTSILSACADLSMATVSEQVFSQLLKRGFQSDTHVANSAISTFFKTGNFNDARLVFSEMDKPDRVTWNSMIMGFSQHGYGLEATMLFHQMQKARFLPDSISYVGVLHGCSHCGFLEEGIRYFNSMIRDSGISPGVEHFSTMVDLYARGGKIEEAYRLMVAMPFEPTIVFWRALLSGCMTNRDLGLGVYAAEKMLEIEPVSSSGCLMAVNVFALAGKWDDVAETRKRMREEGGGRKELGCSWIDIKGRNYLFSRGDLIHSEADQFLPIVDLL</sequence>
<feature type="repeat" description="PPR" evidence="2">
    <location>
        <begin position="98"/>
        <end position="128"/>
    </location>
</feature>
<dbReference type="Proteomes" id="UP000030748">
    <property type="component" value="Unassembled WGS sequence"/>
</dbReference>
<accession>A0A022PY64</accession>
<protein>
    <recommendedName>
        <fullName evidence="5">Pentacotripeptide-repeat region of PRORP domain-containing protein</fullName>
    </recommendedName>
</protein>
<dbReference type="GO" id="GO:0099402">
    <property type="term" value="P:plant organ development"/>
    <property type="evidence" value="ECO:0007669"/>
    <property type="project" value="UniProtKB-ARBA"/>
</dbReference>
<organism evidence="3 4">
    <name type="scientific">Erythranthe guttata</name>
    <name type="common">Yellow monkey flower</name>
    <name type="synonym">Mimulus guttatus</name>
    <dbReference type="NCBI Taxonomy" id="4155"/>
    <lineage>
        <taxon>Eukaryota</taxon>
        <taxon>Viridiplantae</taxon>
        <taxon>Streptophyta</taxon>
        <taxon>Embryophyta</taxon>
        <taxon>Tracheophyta</taxon>
        <taxon>Spermatophyta</taxon>
        <taxon>Magnoliopsida</taxon>
        <taxon>eudicotyledons</taxon>
        <taxon>Gunneridae</taxon>
        <taxon>Pentapetalae</taxon>
        <taxon>asterids</taxon>
        <taxon>lamiids</taxon>
        <taxon>Lamiales</taxon>
        <taxon>Phrymaceae</taxon>
        <taxon>Erythranthe</taxon>
    </lineage>
</organism>
<dbReference type="Pfam" id="PF13041">
    <property type="entry name" value="PPR_2"/>
    <property type="match status" value="2"/>
</dbReference>
<dbReference type="Pfam" id="PF01535">
    <property type="entry name" value="PPR"/>
    <property type="match status" value="5"/>
</dbReference>
<dbReference type="eggNOG" id="KOG4197">
    <property type="taxonomic scope" value="Eukaryota"/>
</dbReference>
<evidence type="ECO:0008006" key="5">
    <source>
        <dbReference type="Google" id="ProtNLM"/>
    </source>
</evidence>
<dbReference type="FunFam" id="1.25.40.10:FF:000158">
    <property type="entry name" value="pentatricopeptide repeat-containing protein At2g33680"/>
    <property type="match status" value="1"/>
</dbReference>
<dbReference type="AlphaFoldDB" id="A0A022PY64"/>
<feature type="repeat" description="PPR" evidence="2">
    <location>
        <begin position="230"/>
        <end position="264"/>
    </location>
</feature>
<dbReference type="InterPro" id="IPR046848">
    <property type="entry name" value="E_motif"/>
</dbReference>
<feature type="repeat" description="PPR" evidence="2">
    <location>
        <begin position="129"/>
        <end position="163"/>
    </location>
</feature>
<dbReference type="NCBIfam" id="TIGR00756">
    <property type="entry name" value="PPR"/>
    <property type="match status" value="5"/>
</dbReference>
<dbReference type="InterPro" id="IPR046960">
    <property type="entry name" value="PPR_At4g14850-like_plant"/>
</dbReference>
<dbReference type="InterPro" id="IPR002885">
    <property type="entry name" value="PPR_rpt"/>
</dbReference>
<name>A0A022PY64_ERYGU</name>
<evidence type="ECO:0000313" key="4">
    <source>
        <dbReference type="Proteomes" id="UP000030748"/>
    </source>
</evidence>
<evidence type="ECO:0000256" key="1">
    <source>
        <dbReference type="ARBA" id="ARBA00022737"/>
    </source>
</evidence>
<reference evidence="3 4" key="1">
    <citation type="journal article" date="2013" name="Proc. Natl. Acad. Sci. U.S.A.">
        <title>Fine-scale variation in meiotic recombination in Mimulus inferred from population shotgun sequencing.</title>
        <authorList>
            <person name="Hellsten U."/>
            <person name="Wright K.M."/>
            <person name="Jenkins J."/>
            <person name="Shu S."/>
            <person name="Yuan Y."/>
            <person name="Wessler S.R."/>
            <person name="Schmutz J."/>
            <person name="Willis J.H."/>
            <person name="Rokhsar D.S."/>
        </authorList>
    </citation>
    <scope>NUCLEOTIDE SEQUENCE [LARGE SCALE GENOMIC DNA]</scope>
    <source>
        <strain evidence="4">cv. DUN x IM62</strain>
    </source>
</reference>
<keyword evidence="4" id="KW-1185">Reference proteome</keyword>
<dbReference type="EMBL" id="KI632289">
    <property type="protein sequence ID" value="EYU19813.1"/>
    <property type="molecule type" value="Genomic_DNA"/>
</dbReference>
<dbReference type="Pfam" id="PF20431">
    <property type="entry name" value="E_motif"/>
    <property type="match status" value="1"/>
</dbReference>
<dbReference type="PANTHER" id="PTHR47926">
    <property type="entry name" value="PENTATRICOPEPTIDE REPEAT-CONTAINING PROTEIN"/>
    <property type="match status" value="1"/>
</dbReference>
<feature type="repeat" description="PPR" evidence="2">
    <location>
        <begin position="265"/>
        <end position="300"/>
    </location>
</feature>
<dbReference type="GO" id="GO:0003723">
    <property type="term" value="F:RNA binding"/>
    <property type="evidence" value="ECO:0000318"/>
    <property type="project" value="GO_Central"/>
</dbReference>
<dbReference type="InterPro" id="IPR011990">
    <property type="entry name" value="TPR-like_helical_dom_sf"/>
</dbReference>
<dbReference type="PROSITE" id="PS51375">
    <property type="entry name" value="PPR"/>
    <property type="match status" value="5"/>
</dbReference>
<dbReference type="GO" id="GO:0009451">
    <property type="term" value="P:RNA modification"/>
    <property type="evidence" value="ECO:0000318"/>
    <property type="project" value="GO_Central"/>
</dbReference>
<keyword evidence="1" id="KW-0677">Repeat</keyword>
<gene>
    <name evidence="3" type="ORF">MIMGU_mgv1a024453mg</name>
</gene>
<feature type="repeat" description="PPR" evidence="2">
    <location>
        <begin position="36"/>
        <end position="70"/>
    </location>
</feature>